<feature type="region of interest" description="Disordered" evidence="3">
    <location>
        <begin position="1132"/>
        <end position="1218"/>
    </location>
</feature>
<feature type="region of interest" description="Disordered" evidence="3">
    <location>
        <begin position="865"/>
        <end position="899"/>
    </location>
</feature>
<feature type="compositionally biased region" description="Basic and acidic residues" evidence="3">
    <location>
        <begin position="1823"/>
        <end position="1835"/>
    </location>
</feature>
<feature type="compositionally biased region" description="Acidic residues" evidence="3">
    <location>
        <begin position="1926"/>
        <end position="1935"/>
    </location>
</feature>
<evidence type="ECO:0000313" key="6">
    <source>
        <dbReference type="Proteomes" id="UP000694846"/>
    </source>
</evidence>
<feature type="compositionally biased region" description="Acidic residues" evidence="3">
    <location>
        <begin position="1836"/>
        <end position="1850"/>
    </location>
</feature>
<feature type="region of interest" description="Disordered" evidence="3">
    <location>
        <begin position="1891"/>
        <end position="1910"/>
    </location>
</feature>
<evidence type="ECO:0000259" key="5">
    <source>
        <dbReference type="PROSITE" id="PS50090"/>
    </source>
</evidence>
<dbReference type="GeneID" id="112688733"/>
<feature type="compositionally biased region" description="Basic and acidic residues" evidence="3">
    <location>
        <begin position="868"/>
        <end position="888"/>
    </location>
</feature>
<organism evidence="6 7">
    <name type="scientific">Sipha flava</name>
    <name type="common">yellow sugarcane aphid</name>
    <dbReference type="NCBI Taxonomy" id="143950"/>
    <lineage>
        <taxon>Eukaryota</taxon>
        <taxon>Metazoa</taxon>
        <taxon>Ecdysozoa</taxon>
        <taxon>Arthropoda</taxon>
        <taxon>Hexapoda</taxon>
        <taxon>Insecta</taxon>
        <taxon>Pterygota</taxon>
        <taxon>Neoptera</taxon>
        <taxon>Paraneoptera</taxon>
        <taxon>Hemiptera</taxon>
        <taxon>Sternorrhyncha</taxon>
        <taxon>Aphidomorpha</taxon>
        <taxon>Aphidoidea</taxon>
        <taxon>Aphididae</taxon>
        <taxon>Sipha</taxon>
    </lineage>
</organism>
<accession>A0A8B8G4W4</accession>
<keyword evidence="6" id="KW-1185">Reference proteome</keyword>
<sequence length="1935" mass="220139">MASRRKEYLNSKYYRWLDKKPLSETVSWTCKEKFWLISAIHHYGAQDWKSIAQVLKNVGEPHRPRDWYSSKNCERQFKMIISNFKKEIKIKPFNNVMEHVVEVMKIKYIRELQETNENLVNKVNGMCKVLNRIKQGNLSRSEAISLYSNARRTEVEGKQYVEQLLIRQTTWLASEISSSGLSEEPIKWNAPSAPLLTSLLRSRSTISVSRTVTAITATATTSILHPVGGTSRTRSGKLLSTSPTVRTPTQGTPTLSKLLEAPANPYIPSPQQASQKNKLNDIVGTDKLIGNTSRKENSPSTSLNKVRMDNTSNSGSFNQTNRIDLSASKRQTPKSVGSAVKNGSKANSNIVNLLSDSDNEEGDKSLVHQSLQPKHLFEEKNDNITINASNCKRIETRATRSQTRAEGGFKHLNDTKLSGGKKDHETLRQHSGETQITETHSIDDELIDIDQIEVEPLSSVQDETINHTPSKITRSSVQRLKLNSPAENILPIKMKNKEINNQMLEEISANFVLNSSIKNVATEYKNVMVGQSRIDNGSLSGCLVPVDASTVKDGILLRKDGQSFPHPANTLTTFDGKVIKQKRLIEIKGANLRCIDSRSDAKYLAFSNQPIVVVNKIKKPFNIKLASSEAKDNIDDIQITNSEIKKTVKLRNSSQNLNPLIENNCSHTDEVIIIDDDVNINVDENTKNKDESPCNSESQNLCSTVAGTNDSGSNISGNSKSVGFQLNSKTKNDKIPENMLGKNHNILNISSKKSKNHDGIHKIGISSNINDTNSRFIKELDFDFDQSISQTTLTELYNGVEEIVEMHSFDNEELNSLIECGSLNINVTEECQNVTNLDQGDSSVSVSDSTIGAFDTFAQITRVSQNSSKEDKSINKDSKTIKQVSKDLESDEGITQSADVDGQSTATSVTAIPILQGVISDVMSKIVSDRDAPCKVVDSLNESTDEVVEISSDEEELSHIKKQFPSTAIEIENPVKKIIMHKLNEEETNKINLLETNSVLINKNKNISREIKETPLNSSEIKNIKSHISNMLKKPTAKNVSNAESVLSITGLESKGTKKKHIALENEINISSEETGNENTFKEPEVKNLKLEIAEERLRCRKDLKIKKAIDEKRLKEIFDKKIEEENKIKEDEEKKKKENDERKKREEEERKKKEEEVRKEEHERKRKEEERKRIEEERKRIEEERKRKEEEEKNIKKEEEKKRIEEERKRKEEEETRKKYEEIKLTAANIKQEKFDEIDEMNEEILQKAINSVEMNFEEQYGHNSGGIVVKDEFEVEIMQRAKKRQLKRAKITELIKARNIKMKKAKAKELEIAKLKENELIIKAREAEVIRAKEHARQNEHRRINEINLQKAIDEEIEKEKQQALTAEIHRAKIAAIKKEKEAILSKKQVEDRSVLRRDSIKKVDVDLVDNSDLKTIEFGPHERQVTRARKLKKLELKLDNSKEDSININDLNKTEKLVQPMLEKKMEIIASTIKENVTKPAARILTRTRGLKHEEKVKEHNFDSKNVNDENKLNNLDTSTVLNDSCEGLISKAQVDGKTRTRSSSSYKQVDTVPKVTVGMKKSVTGTHSEVSTSSSEIQKCTVGSFLEPKNFRALTIPLVKLNSQNLPILKEKMDSMKQSCIKVVTDELPLSQSDVTNDKEKLFQKSGRKRHVVVQNEEFQSKKSKFQNDARTINVKFAPTKRTRSHDLARKKKEEDILNIKRFANTLLKKSVLRAIMTDIQKKSLYISSCKNQAKELYLEEQMVIKRPLNLKSIRNKINIGLIQSIGDLQRYFLIMSQNNAMVNNTGSIIYCDTIEFQENLKSNMNFYHYAFSTNGGLSEKKNDEDDKNNIDDDDENNTDDDDEDYINVNYNIDDDHFIIEDSENIGLNEINCEETVDCIMKTIDFSTDESSSDSESDSYLSVRKKRRKIDQSYVNTSDSNIDSDDYESDV</sequence>
<dbReference type="OrthoDB" id="1742084at2759"/>
<dbReference type="Pfam" id="PF00439">
    <property type="entry name" value="Bromodomain"/>
    <property type="match status" value="1"/>
</dbReference>
<protein>
    <submittedName>
        <fullName evidence="7">Uncharacterized protein PFB0145c-like</fullName>
    </submittedName>
</protein>
<dbReference type="SUPFAM" id="SSF47370">
    <property type="entry name" value="Bromodomain"/>
    <property type="match status" value="1"/>
</dbReference>
<evidence type="ECO:0000259" key="4">
    <source>
        <dbReference type="PROSITE" id="PS50014"/>
    </source>
</evidence>
<feature type="compositionally biased region" description="Polar residues" evidence="3">
    <location>
        <begin position="298"/>
        <end position="335"/>
    </location>
</feature>
<feature type="domain" description="Bromo" evidence="4">
    <location>
        <begin position="1748"/>
        <end position="1795"/>
    </location>
</feature>
<reference evidence="7" key="1">
    <citation type="submission" date="2025-08" db="UniProtKB">
        <authorList>
            <consortium name="RefSeq"/>
        </authorList>
    </citation>
    <scope>IDENTIFICATION</scope>
    <source>
        <tissue evidence="7">Whole body</tissue>
    </source>
</reference>
<feature type="region of interest" description="Disordered" evidence="3">
    <location>
        <begin position="1916"/>
        <end position="1935"/>
    </location>
</feature>
<dbReference type="PROSITE" id="PS50014">
    <property type="entry name" value="BROMODOMAIN_2"/>
    <property type="match status" value="1"/>
</dbReference>
<dbReference type="InterPro" id="IPR001005">
    <property type="entry name" value="SANT/Myb"/>
</dbReference>
<dbReference type="PROSITE" id="PS50090">
    <property type="entry name" value="MYB_LIKE"/>
    <property type="match status" value="1"/>
</dbReference>
<keyword evidence="1 2" id="KW-0103">Bromodomain</keyword>
<dbReference type="InterPro" id="IPR001487">
    <property type="entry name" value="Bromodomain"/>
</dbReference>
<dbReference type="Proteomes" id="UP000694846">
    <property type="component" value="Unplaced"/>
</dbReference>
<feature type="region of interest" description="Disordered" evidence="3">
    <location>
        <begin position="226"/>
        <end position="252"/>
    </location>
</feature>
<feature type="compositionally biased region" description="Acidic residues" evidence="3">
    <location>
        <begin position="1891"/>
        <end position="1901"/>
    </location>
</feature>
<dbReference type="RefSeq" id="XP_025417863.1">
    <property type="nucleotide sequence ID" value="XM_025562078.1"/>
</dbReference>
<feature type="domain" description="Myb-like" evidence="5">
    <location>
        <begin position="20"/>
        <end position="81"/>
    </location>
</feature>
<feature type="compositionally biased region" description="Polar residues" evidence="3">
    <location>
        <begin position="230"/>
        <end position="252"/>
    </location>
</feature>
<dbReference type="CDD" id="cd00167">
    <property type="entry name" value="SANT"/>
    <property type="match status" value="1"/>
</dbReference>
<evidence type="ECO:0000313" key="7">
    <source>
        <dbReference type="RefSeq" id="XP_025417863.1"/>
    </source>
</evidence>
<evidence type="ECO:0000256" key="1">
    <source>
        <dbReference type="ARBA" id="ARBA00023117"/>
    </source>
</evidence>
<gene>
    <name evidence="7" type="primary">LOC112688733</name>
</gene>
<evidence type="ECO:0000256" key="2">
    <source>
        <dbReference type="PROSITE-ProRule" id="PRU00035"/>
    </source>
</evidence>
<dbReference type="Gene3D" id="1.20.920.10">
    <property type="entry name" value="Bromodomain-like"/>
    <property type="match status" value="1"/>
</dbReference>
<proteinExistence type="predicted"/>
<dbReference type="InterPro" id="IPR036427">
    <property type="entry name" value="Bromodomain-like_sf"/>
</dbReference>
<feature type="region of interest" description="Disordered" evidence="3">
    <location>
        <begin position="1823"/>
        <end position="1850"/>
    </location>
</feature>
<feature type="region of interest" description="Disordered" evidence="3">
    <location>
        <begin position="286"/>
        <end position="343"/>
    </location>
</feature>
<evidence type="ECO:0000256" key="3">
    <source>
        <dbReference type="SAM" id="MobiDB-lite"/>
    </source>
</evidence>
<name>A0A8B8G4W4_9HEMI</name>